<evidence type="ECO:0000313" key="3">
    <source>
        <dbReference type="Proteomes" id="UP001208938"/>
    </source>
</evidence>
<accession>A0ABT3GTQ8</accession>
<gene>
    <name evidence="2" type="ORF">OKW52_01240</name>
</gene>
<name>A0ABT3GTQ8_9RHOB</name>
<protein>
    <submittedName>
        <fullName evidence="2">PQQ-dependent sugar dehydrogenase</fullName>
    </submittedName>
</protein>
<organism evidence="2 3">
    <name type="scientific">Pararhodobacter zhoushanensis</name>
    <dbReference type="NCBI Taxonomy" id="2479545"/>
    <lineage>
        <taxon>Bacteria</taxon>
        <taxon>Pseudomonadati</taxon>
        <taxon>Pseudomonadota</taxon>
        <taxon>Alphaproteobacteria</taxon>
        <taxon>Rhodobacterales</taxon>
        <taxon>Paracoccaceae</taxon>
        <taxon>Pararhodobacter</taxon>
    </lineage>
</organism>
<dbReference type="Proteomes" id="UP001208938">
    <property type="component" value="Unassembled WGS sequence"/>
</dbReference>
<dbReference type="InterPro" id="IPR011042">
    <property type="entry name" value="6-blade_b-propeller_TolB-like"/>
</dbReference>
<evidence type="ECO:0000259" key="1">
    <source>
        <dbReference type="Pfam" id="PF07995"/>
    </source>
</evidence>
<dbReference type="InterPro" id="IPR012938">
    <property type="entry name" value="Glc/Sorbosone_DH"/>
</dbReference>
<feature type="domain" description="Glucose/Sorbosone dehydrogenase" evidence="1">
    <location>
        <begin position="49"/>
        <end position="371"/>
    </location>
</feature>
<dbReference type="SUPFAM" id="SSF50952">
    <property type="entry name" value="Soluble quinoprotein glucose dehydrogenase"/>
    <property type="match status" value="1"/>
</dbReference>
<proteinExistence type="predicted"/>
<dbReference type="PANTHER" id="PTHR19328:SF75">
    <property type="entry name" value="ALDOSE SUGAR DEHYDROGENASE YLII"/>
    <property type="match status" value="1"/>
</dbReference>
<sequence>MRPRSVLILSGLIAGTALAVLPILANGRTVGARDYSPTQPFAVQAVADFDTPWAIAALPDGRMLVTEHAGHLFVVTPEGEKTEISGVPEVHQQGQLGMHDVAPAPDFAQSGLIYLTYAAPGEDGSQIVLARARLDGASLSDVEELWRQPQGGGGGHPGAIIAFDPAGEHLFLTLGERTLSDTAQDPAQARGKVLRLMLDGSTPADNPFADEVGVAAQLWTLGNRNPYGLAFAPDGQLWLHEMGPRGGDELNLIAPGLNYGWPVVSNGSNYSGSAIPDHDERPEFEAPRLSWTPVIAPAGMVFYTGDLFPDWQGSALIGGLAARGLVRVTVDGDQADEAERWDMDARIRDVAMAPDGAVWLIEDDAPGQLLRLTPRD</sequence>
<dbReference type="PANTHER" id="PTHR19328">
    <property type="entry name" value="HEDGEHOG-INTERACTING PROTEIN"/>
    <property type="match status" value="1"/>
</dbReference>
<dbReference type="RefSeq" id="WP_264504094.1">
    <property type="nucleotide sequence ID" value="NZ_JAPDFL010000001.1"/>
</dbReference>
<keyword evidence="3" id="KW-1185">Reference proteome</keyword>
<dbReference type="Pfam" id="PF07995">
    <property type="entry name" value="GSDH"/>
    <property type="match status" value="1"/>
</dbReference>
<comment type="caution">
    <text evidence="2">The sequence shown here is derived from an EMBL/GenBank/DDBJ whole genome shotgun (WGS) entry which is preliminary data.</text>
</comment>
<evidence type="ECO:0000313" key="2">
    <source>
        <dbReference type="EMBL" id="MCW1930929.1"/>
    </source>
</evidence>
<dbReference type="EMBL" id="JAPDFL010000001">
    <property type="protein sequence ID" value="MCW1930929.1"/>
    <property type="molecule type" value="Genomic_DNA"/>
</dbReference>
<reference evidence="2 3" key="1">
    <citation type="submission" date="2022-10" db="EMBL/GenBank/DDBJ databases">
        <title>Pararhodobacter sp. nov., isolated from marine algae.</title>
        <authorList>
            <person name="Choi B.J."/>
            <person name="Kim J.M."/>
            <person name="Lee J.K."/>
            <person name="Choi D.G."/>
            <person name="Jeon C.O."/>
        </authorList>
    </citation>
    <scope>NUCLEOTIDE SEQUENCE [LARGE SCALE GENOMIC DNA]</scope>
    <source>
        <strain evidence="2 3">ZQ420</strain>
    </source>
</reference>
<dbReference type="Gene3D" id="2.120.10.30">
    <property type="entry name" value="TolB, C-terminal domain"/>
    <property type="match status" value="1"/>
</dbReference>
<dbReference type="InterPro" id="IPR011041">
    <property type="entry name" value="Quinoprot_gluc/sorb_DH_b-prop"/>
</dbReference>